<evidence type="ECO:0000313" key="5">
    <source>
        <dbReference type="EMBL" id="AQS54927.1"/>
    </source>
</evidence>
<keyword evidence="6" id="KW-1185">Reference proteome</keyword>
<evidence type="ECO:0000256" key="3">
    <source>
        <dbReference type="ARBA" id="ARBA00023052"/>
    </source>
</evidence>
<dbReference type="Pfam" id="PF02780">
    <property type="entry name" value="Transketolase_C"/>
    <property type="match status" value="1"/>
</dbReference>
<dbReference type="InterPro" id="IPR033248">
    <property type="entry name" value="Transketolase_C"/>
</dbReference>
<dbReference type="OrthoDB" id="9771835at2"/>
<dbReference type="Pfam" id="PF02779">
    <property type="entry name" value="Transket_pyr"/>
    <property type="match status" value="1"/>
</dbReference>
<dbReference type="InterPro" id="IPR029061">
    <property type="entry name" value="THDP-binding"/>
</dbReference>
<dbReference type="SUPFAM" id="SSF52518">
    <property type="entry name" value="Thiamin diphosphate-binding fold (THDP-binding)"/>
    <property type="match status" value="1"/>
</dbReference>
<dbReference type="AlphaFoldDB" id="A0A1U9K4F3"/>
<dbReference type="GO" id="GO:0016491">
    <property type="term" value="F:oxidoreductase activity"/>
    <property type="evidence" value="ECO:0007669"/>
    <property type="project" value="UniProtKB-KW"/>
</dbReference>
<sequence>MAKMTMVQAVRDAMRVAMEQDERVVVFGEDVGPNGGVFRATDGLHKEYGEKRIFDTPLAESAIIGHAVGMAALGMKPIAEIQFMGFIYEAMDQIASQAGRLRSRSGGRFNIPMVLRTPFGGGVKTPELHSDSLETIFMHSPGWKIAIPSNPYDAKGMLLAAIEDPDPVLFMESMPLYRSVKQEVPEEAYTVPLGQANIVKEGQDATILTYGNMVRVSQRAVEQLEKERDASIEIVDLRTLIPLDMETIASSVEKTGRVVVVTEHVRTAGAASEIITRINERSILHVKAPIQRVTGLDTPYPISALEDDWLPSPKRIQEALADVLDFD</sequence>
<proteinExistence type="predicted"/>
<keyword evidence="2" id="KW-0560">Oxidoreductase</keyword>
<dbReference type="Gene3D" id="3.40.50.970">
    <property type="match status" value="1"/>
</dbReference>
<dbReference type="EMBL" id="CP019699">
    <property type="protein sequence ID" value="AQS54927.1"/>
    <property type="molecule type" value="Genomic_DNA"/>
</dbReference>
<dbReference type="KEGG" id="ntr:B0W44_03200"/>
<evidence type="ECO:0000256" key="1">
    <source>
        <dbReference type="ARBA" id="ARBA00001964"/>
    </source>
</evidence>
<protein>
    <submittedName>
        <fullName evidence="5">Alpha-ketoacid dehydrogenase subunit beta</fullName>
    </submittedName>
</protein>
<dbReference type="Gene3D" id="3.40.50.920">
    <property type="match status" value="1"/>
</dbReference>
<dbReference type="CDD" id="cd07036">
    <property type="entry name" value="TPP_PYR_E1-PDHc-beta_like"/>
    <property type="match status" value="1"/>
</dbReference>
<reference evidence="5 6" key="1">
    <citation type="journal article" date="2015" name="Int. J. Syst. Evol. Microbiol.">
        <title>Novibacillus thermophilus gen. nov., sp. nov., a Gram-staining-negative and moderately thermophilic member of the family Thermoactinomycetaceae.</title>
        <authorList>
            <person name="Yang G."/>
            <person name="Chen J."/>
            <person name="Zhou S."/>
        </authorList>
    </citation>
    <scope>NUCLEOTIDE SEQUENCE [LARGE SCALE GENOMIC DNA]</scope>
    <source>
        <strain evidence="5 6">SG-1</strain>
    </source>
</reference>
<name>A0A1U9K4F3_9BACL</name>
<keyword evidence="3" id="KW-0786">Thiamine pyrophosphate</keyword>
<dbReference type="InterPro" id="IPR005475">
    <property type="entry name" value="Transketolase-like_Pyr-bd"/>
</dbReference>
<accession>A0A1U9K4F3</accession>
<feature type="domain" description="Transketolase-like pyrimidine-binding" evidence="4">
    <location>
        <begin position="4"/>
        <end position="179"/>
    </location>
</feature>
<evidence type="ECO:0000313" key="6">
    <source>
        <dbReference type="Proteomes" id="UP000188603"/>
    </source>
</evidence>
<dbReference type="FunFam" id="3.40.50.970:FF:000001">
    <property type="entry name" value="Pyruvate dehydrogenase E1 beta subunit"/>
    <property type="match status" value="1"/>
</dbReference>
<comment type="cofactor">
    <cofactor evidence="1">
        <name>thiamine diphosphate</name>
        <dbReference type="ChEBI" id="CHEBI:58937"/>
    </cofactor>
</comment>
<evidence type="ECO:0000256" key="2">
    <source>
        <dbReference type="ARBA" id="ARBA00023002"/>
    </source>
</evidence>
<dbReference type="SMART" id="SM00861">
    <property type="entry name" value="Transket_pyr"/>
    <property type="match status" value="1"/>
</dbReference>
<dbReference type="InterPro" id="IPR009014">
    <property type="entry name" value="Transketo_C/PFOR_II"/>
</dbReference>
<evidence type="ECO:0000259" key="4">
    <source>
        <dbReference type="SMART" id="SM00861"/>
    </source>
</evidence>
<dbReference type="STRING" id="1471761.B0W44_03200"/>
<organism evidence="5 6">
    <name type="scientific">Novibacillus thermophilus</name>
    <dbReference type="NCBI Taxonomy" id="1471761"/>
    <lineage>
        <taxon>Bacteria</taxon>
        <taxon>Bacillati</taxon>
        <taxon>Bacillota</taxon>
        <taxon>Bacilli</taxon>
        <taxon>Bacillales</taxon>
        <taxon>Thermoactinomycetaceae</taxon>
        <taxon>Novibacillus</taxon>
    </lineage>
</organism>
<dbReference type="PANTHER" id="PTHR43257">
    <property type="entry name" value="PYRUVATE DEHYDROGENASE E1 COMPONENT BETA SUBUNIT"/>
    <property type="match status" value="1"/>
</dbReference>
<dbReference type="FunFam" id="3.40.50.920:FF:000001">
    <property type="entry name" value="Pyruvate dehydrogenase E1 beta subunit"/>
    <property type="match status" value="1"/>
</dbReference>
<dbReference type="SUPFAM" id="SSF52922">
    <property type="entry name" value="TK C-terminal domain-like"/>
    <property type="match status" value="1"/>
</dbReference>
<gene>
    <name evidence="5" type="ORF">B0W44_03200</name>
</gene>
<dbReference type="Proteomes" id="UP000188603">
    <property type="component" value="Chromosome"/>
</dbReference>
<dbReference type="PANTHER" id="PTHR43257:SF2">
    <property type="entry name" value="PYRUVATE DEHYDROGENASE E1 COMPONENT SUBUNIT BETA"/>
    <property type="match status" value="1"/>
</dbReference>
<dbReference type="RefSeq" id="WP_077718743.1">
    <property type="nucleotide sequence ID" value="NZ_CP019699.1"/>
</dbReference>